<evidence type="ECO:0000256" key="2">
    <source>
        <dbReference type="ARBA" id="ARBA00023125"/>
    </source>
</evidence>
<dbReference type="EMBL" id="CP022579">
    <property type="protein sequence ID" value="QEL66086.1"/>
    <property type="molecule type" value="Genomic_DNA"/>
</dbReference>
<evidence type="ECO:0000313" key="7">
    <source>
        <dbReference type="Proteomes" id="UP000323671"/>
    </source>
</evidence>
<dbReference type="Gene3D" id="1.10.10.10">
    <property type="entry name" value="Winged helix-like DNA-binding domain superfamily/Winged helix DNA-binding domain"/>
    <property type="match status" value="1"/>
</dbReference>
<protein>
    <submittedName>
        <fullName evidence="6">Transcription factor</fullName>
    </submittedName>
</protein>
<dbReference type="Gene3D" id="2.60.120.10">
    <property type="entry name" value="Jelly Rolls"/>
    <property type="match status" value="1"/>
</dbReference>
<dbReference type="PANTHER" id="PTHR24567:SF74">
    <property type="entry name" value="HTH-TYPE TRANSCRIPTIONAL REGULATOR ARCR"/>
    <property type="match status" value="1"/>
</dbReference>
<feature type="domain" description="Cyclic nucleotide-binding" evidence="4">
    <location>
        <begin position="34"/>
        <end position="146"/>
    </location>
</feature>
<dbReference type="InterPro" id="IPR000595">
    <property type="entry name" value="cNMP-bd_dom"/>
</dbReference>
<dbReference type="SMART" id="SM00419">
    <property type="entry name" value="HTH_CRP"/>
    <property type="match status" value="1"/>
</dbReference>
<dbReference type="Proteomes" id="UP000323671">
    <property type="component" value="Chromosome"/>
</dbReference>
<evidence type="ECO:0000256" key="1">
    <source>
        <dbReference type="ARBA" id="ARBA00023015"/>
    </source>
</evidence>
<dbReference type="KEGG" id="otr:OTERR_26100"/>
<gene>
    <name evidence="6" type="primary">fnr</name>
    <name evidence="6" type="ORF">OTERR_26100</name>
</gene>
<dbReference type="PANTHER" id="PTHR24567">
    <property type="entry name" value="CRP FAMILY TRANSCRIPTIONAL REGULATORY PROTEIN"/>
    <property type="match status" value="1"/>
</dbReference>
<keyword evidence="1" id="KW-0805">Transcription regulation</keyword>
<dbReference type="InterPro" id="IPR014710">
    <property type="entry name" value="RmlC-like_jellyroll"/>
</dbReference>
<dbReference type="InterPro" id="IPR036390">
    <property type="entry name" value="WH_DNA-bd_sf"/>
</dbReference>
<evidence type="ECO:0000259" key="4">
    <source>
        <dbReference type="PROSITE" id="PS50042"/>
    </source>
</evidence>
<dbReference type="PROSITE" id="PS50042">
    <property type="entry name" value="CNMP_BINDING_3"/>
    <property type="match status" value="1"/>
</dbReference>
<keyword evidence="3" id="KW-0804">Transcription</keyword>
<dbReference type="InterPro" id="IPR036388">
    <property type="entry name" value="WH-like_DNA-bd_sf"/>
</dbReference>
<dbReference type="CDD" id="cd00038">
    <property type="entry name" value="CAP_ED"/>
    <property type="match status" value="1"/>
</dbReference>
<dbReference type="SUPFAM" id="SSF46785">
    <property type="entry name" value="Winged helix' DNA-binding domain"/>
    <property type="match status" value="1"/>
</dbReference>
<sequence>MTTADLAPVAPPPALPPLTALTERYPCLAGLPADTLAALPPLMTVPAGTVLFSEQQPCQGFPLVLDGTVKVVKSAASGRELMLYQVEPGASCLITSSCLLGRSPYPARGEALTPVTLTLLPRPLFDRLLAEHAPFREFVFHLFADRLADLMTLVEEVAFQRLDQRLARLLLARGGLGADGRINATHQQLAEELGSVREIVSRLLKQFADAGWVRLSRGGIDLLDSAALRRLADANH</sequence>
<evidence type="ECO:0000313" key="6">
    <source>
        <dbReference type="EMBL" id="QEL66086.1"/>
    </source>
</evidence>
<dbReference type="Pfam" id="PF13545">
    <property type="entry name" value="HTH_Crp_2"/>
    <property type="match status" value="1"/>
</dbReference>
<dbReference type="PROSITE" id="PS51063">
    <property type="entry name" value="HTH_CRP_2"/>
    <property type="match status" value="1"/>
</dbReference>
<dbReference type="InterPro" id="IPR050397">
    <property type="entry name" value="Env_Response_Regulators"/>
</dbReference>
<dbReference type="InterPro" id="IPR018490">
    <property type="entry name" value="cNMP-bd_dom_sf"/>
</dbReference>
<dbReference type="InterPro" id="IPR012318">
    <property type="entry name" value="HTH_CRP"/>
</dbReference>
<dbReference type="SUPFAM" id="SSF51206">
    <property type="entry name" value="cAMP-binding domain-like"/>
    <property type="match status" value="1"/>
</dbReference>
<dbReference type="GO" id="GO:0003677">
    <property type="term" value="F:DNA binding"/>
    <property type="evidence" value="ECO:0007669"/>
    <property type="project" value="UniProtKB-KW"/>
</dbReference>
<evidence type="ECO:0000256" key="3">
    <source>
        <dbReference type="ARBA" id="ARBA00023163"/>
    </source>
</evidence>
<accession>A0A5C1EB49</accession>
<evidence type="ECO:0000259" key="5">
    <source>
        <dbReference type="PROSITE" id="PS51063"/>
    </source>
</evidence>
<keyword evidence="7" id="KW-1185">Reference proteome</keyword>
<dbReference type="Pfam" id="PF00027">
    <property type="entry name" value="cNMP_binding"/>
    <property type="match status" value="1"/>
</dbReference>
<keyword evidence="2" id="KW-0238">DNA-binding</keyword>
<dbReference type="RefSeq" id="WP_054622126.1">
    <property type="nucleotide sequence ID" value="NZ_CP022579.1"/>
</dbReference>
<organism evidence="6 7">
    <name type="scientific">Oryzomicrobium terrae</name>
    <dbReference type="NCBI Taxonomy" id="1735038"/>
    <lineage>
        <taxon>Bacteria</taxon>
        <taxon>Pseudomonadati</taxon>
        <taxon>Pseudomonadota</taxon>
        <taxon>Betaproteobacteria</taxon>
        <taxon>Rhodocyclales</taxon>
        <taxon>Rhodocyclaceae</taxon>
        <taxon>Oryzomicrobium</taxon>
    </lineage>
</organism>
<dbReference type="AlphaFoldDB" id="A0A5C1EB49"/>
<name>A0A5C1EB49_9RHOO</name>
<reference evidence="6 7" key="1">
    <citation type="submission" date="2017-07" db="EMBL/GenBank/DDBJ databases">
        <title>Complete genome sequence of Oryzomicrobium terrae TPP412.</title>
        <authorList>
            <person name="Chiu L.-W."/>
            <person name="Lo K.-J."/>
            <person name="Tsai Y.-M."/>
            <person name="Lin S.-S."/>
            <person name="Kuo C.-H."/>
            <person name="Liu C.-T."/>
        </authorList>
    </citation>
    <scope>NUCLEOTIDE SEQUENCE [LARGE SCALE GENOMIC DNA]</scope>
    <source>
        <strain evidence="6 7">TPP412</strain>
    </source>
</reference>
<proteinExistence type="predicted"/>
<feature type="domain" description="HTH crp-type" evidence="5">
    <location>
        <begin position="160"/>
        <end position="226"/>
    </location>
</feature>
<dbReference type="GO" id="GO:0003700">
    <property type="term" value="F:DNA-binding transcription factor activity"/>
    <property type="evidence" value="ECO:0007669"/>
    <property type="project" value="TreeGrafter"/>
</dbReference>
<dbReference type="GO" id="GO:0005829">
    <property type="term" value="C:cytosol"/>
    <property type="evidence" value="ECO:0007669"/>
    <property type="project" value="TreeGrafter"/>
</dbReference>